<organism evidence="3 4">
    <name type="scientific">Lederbergia ruris</name>
    <dbReference type="NCBI Taxonomy" id="217495"/>
    <lineage>
        <taxon>Bacteria</taxon>
        <taxon>Bacillati</taxon>
        <taxon>Bacillota</taxon>
        <taxon>Bacilli</taxon>
        <taxon>Bacillales</taxon>
        <taxon>Bacillaceae</taxon>
        <taxon>Lederbergia</taxon>
    </lineage>
</organism>
<dbReference type="SUPFAM" id="SSF55874">
    <property type="entry name" value="ATPase domain of HSP90 chaperone/DNA topoisomerase II/histidine kinase"/>
    <property type="match status" value="1"/>
</dbReference>
<dbReference type="Pfam" id="PF14501">
    <property type="entry name" value="HATPase_c_5"/>
    <property type="match status" value="1"/>
</dbReference>
<dbReference type="SMART" id="SM00387">
    <property type="entry name" value="HATPase_c"/>
    <property type="match status" value="1"/>
</dbReference>
<feature type="transmembrane region" description="Helical" evidence="1">
    <location>
        <begin position="20"/>
        <end position="40"/>
    </location>
</feature>
<keyword evidence="1" id="KW-0812">Transmembrane</keyword>
<dbReference type="RefSeq" id="WP_212967379.1">
    <property type="nucleotide sequence ID" value="NZ_BORB01000052.1"/>
</dbReference>
<reference evidence="3 4" key="1">
    <citation type="submission" date="2021-03" db="EMBL/GenBank/DDBJ databases">
        <title>Antimicrobial resistance genes in bacteria isolated from Japanese honey, and their potential for conferring macrolide and lincosamide resistance in the American foulbrood pathogen Paenibacillus larvae.</title>
        <authorList>
            <person name="Okamoto M."/>
            <person name="Kumagai M."/>
            <person name="Kanamori H."/>
            <person name="Takamatsu D."/>
        </authorList>
    </citation>
    <scope>NUCLEOTIDE SEQUENCE [LARGE SCALE GENOMIC DNA]</scope>
    <source>
        <strain evidence="3 4">J8TS2</strain>
    </source>
</reference>
<evidence type="ECO:0000313" key="4">
    <source>
        <dbReference type="Proteomes" id="UP000679950"/>
    </source>
</evidence>
<keyword evidence="1" id="KW-1133">Transmembrane helix</keyword>
<keyword evidence="1" id="KW-0472">Membrane</keyword>
<evidence type="ECO:0000313" key="3">
    <source>
        <dbReference type="EMBL" id="GIN59629.1"/>
    </source>
</evidence>
<comment type="caution">
    <text evidence="3">The sequence shown here is derived from an EMBL/GenBank/DDBJ whole genome shotgun (WGS) entry which is preliminary data.</text>
</comment>
<proteinExistence type="predicted"/>
<dbReference type="InterPro" id="IPR003594">
    <property type="entry name" value="HATPase_dom"/>
</dbReference>
<feature type="transmembrane region" description="Helical" evidence="1">
    <location>
        <begin position="47"/>
        <end position="65"/>
    </location>
</feature>
<evidence type="ECO:0000256" key="1">
    <source>
        <dbReference type="SAM" id="Phobius"/>
    </source>
</evidence>
<dbReference type="Proteomes" id="UP000679950">
    <property type="component" value="Unassembled WGS sequence"/>
</dbReference>
<dbReference type="PANTHER" id="PTHR40448">
    <property type="entry name" value="TWO-COMPONENT SENSOR HISTIDINE KINASE"/>
    <property type="match status" value="1"/>
</dbReference>
<dbReference type="EMBL" id="BORB01000052">
    <property type="protein sequence ID" value="GIN59629.1"/>
    <property type="molecule type" value="Genomic_DNA"/>
</dbReference>
<dbReference type="InterPro" id="IPR032834">
    <property type="entry name" value="NatK-like_C"/>
</dbReference>
<feature type="domain" description="Histidine kinase/HSP90-like ATPase" evidence="2">
    <location>
        <begin position="194"/>
        <end position="303"/>
    </location>
</feature>
<dbReference type="InterPro" id="IPR036890">
    <property type="entry name" value="HATPase_C_sf"/>
</dbReference>
<gene>
    <name evidence="3" type="ORF">J8TS2_39480</name>
</gene>
<sequence>MVKFLPFLPWLLALCWTILANHYIFTLLILVGAIYQLFFIKGDEQPRSWKGITIILQLCWLMASFGTDTPLLLFGMVLQTVALHFYQTTFLVEQRKTSEIIKNYKQQTTLLDELRRQRHDLEKHVSAILHADGNSHDTEGYKQEVTSRFTALDKVLHNESNIVAGCLYAYNKQAEEIHVILDYQLHQALSGLPLTEYELIALISNILENAIEAAAEVANGKVLLSCRKQSGIFIIVCRNHTLPIEERILERMYTSKAESSKVGNHEGFGTQEIQRIVKNHQGILDFSFIKDQFTLKIKLPDVRKD</sequence>
<accession>A0ABQ4KNV9</accession>
<dbReference type="Gene3D" id="3.30.565.10">
    <property type="entry name" value="Histidine kinase-like ATPase, C-terminal domain"/>
    <property type="match status" value="1"/>
</dbReference>
<protein>
    <recommendedName>
        <fullName evidence="2">Histidine kinase/HSP90-like ATPase domain-containing protein</fullName>
    </recommendedName>
</protein>
<name>A0ABQ4KNV9_9BACI</name>
<dbReference type="PANTHER" id="PTHR40448:SF1">
    <property type="entry name" value="TWO-COMPONENT SENSOR HISTIDINE KINASE"/>
    <property type="match status" value="1"/>
</dbReference>
<keyword evidence="4" id="KW-1185">Reference proteome</keyword>
<evidence type="ECO:0000259" key="2">
    <source>
        <dbReference type="SMART" id="SM00387"/>
    </source>
</evidence>